<sequence length="73" mass="7625">MAEEKVHQALALLEQARRMDLVRPEAFGPVRPARTGLSGVAAAVLACSPPRAGKPSSQVKMAAKVVGLEGAYL</sequence>
<dbReference type="AlphaFoldDB" id="A0AAV7SI86"/>
<accession>A0AAV7SI86</accession>
<dbReference type="Proteomes" id="UP001066276">
    <property type="component" value="Chromosome 4_2"/>
</dbReference>
<organism evidence="1 2">
    <name type="scientific">Pleurodeles waltl</name>
    <name type="common">Iberian ribbed newt</name>
    <dbReference type="NCBI Taxonomy" id="8319"/>
    <lineage>
        <taxon>Eukaryota</taxon>
        <taxon>Metazoa</taxon>
        <taxon>Chordata</taxon>
        <taxon>Craniata</taxon>
        <taxon>Vertebrata</taxon>
        <taxon>Euteleostomi</taxon>
        <taxon>Amphibia</taxon>
        <taxon>Batrachia</taxon>
        <taxon>Caudata</taxon>
        <taxon>Salamandroidea</taxon>
        <taxon>Salamandridae</taxon>
        <taxon>Pleurodelinae</taxon>
        <taxon>Pleurodeles</taxon>
    </lineage>
</organism>
<dbReference type="EMBL" id="JANPWB010000008">
    <property type="protein sequence ID" value="KAJ1163736.1"/>
    <property type="molecule type" value="Genomic_DNA"/>
</dbReference>
<comment type="caution">
    <text evidence="1">The sequence shown here is derived from an EMBL/GenBank/DDBJ whole genome shotgun (WGS) entry which is preliminary data.</text>
</comment>
<reference evidence="1" key="1">
    <citation type="journal article" date="2022" name="bioRxiv">
        <title>Sequencing and chromosome-scale assembly of the giantPleurodeles waltlgenome.</title>
        <authorList>
            <person name="Brown T."/>
            <person name="Elewa A."/>
            <person name="Iarovenko S."/>
            <person name="Subramanian E."/>
            <person name="Araus A.J."/>
            <person name="Petzold A."/>
            <person name="Susuki M."/>
            <person name="Suzuki K.-i.T."/>
            <person name="Hayashi T."/>
            <person name="Toyoda A."/>
            <person name="Oliveira C."/>
            <person name="Osipova E."/>
            <person name="Leigh N.D."/>
            <person name="Simon A."/>
            <person name="Yun M.H."/>
        </authorList>
    </citation>
    <scope>NUCLEOTIDE SEQUENCE</scope>
    <source>
        <strain evidence="1">20211129_DDA</strain>
        <tissue evidence="1">Liver</tissue>
    </source>
</reference>
<name>A0AAV7SI86_PLEWA</name>
<evidence type="ECO:0000313" key="1">
    <source>
        <dbReference type="EMBL" id="KAJ1163736.1"/>
    </source>
</evidence>
<proteinExistence type="predicted"/>
<evidence type="ECO:0000313" key="2">
    <source>
        <dbReference type="Proteomes" id="UP001066276"/>
    </source>
</evidence>
<gene>
    <name evidence="1" type="ORF">NDU88_004189</name>
</gene>
<protein>
    <submittedName>
        <fullName evidence="1">Uncharacterized protein</fullName>
    </submittedName>
</protein>
<keyword evidence="2" id="KW-1185">Reference proteome</keyword>